<sequence>MKEGRGPRRSISVSGVVGSFPGLSRTTFKGTGEDYEEEEESSVEEQEPDCTEGVPSPVGASQGTEGPTLAQSNRPVSHKSEPSLLAIMQQMTQIMAMLQAASLSEASRPTAFKNSSMKVAEWFDGTQPFKFRIFFQFIYDTSFLIFRAEKWIEPYLSNLTNQDPSFLLNSWNLFEAQLFTFLRTQMKSEKLKQS</sequence>
<dbReference type="OrthoDB" id="2447685at2759"/>
<name>A0A9Q3IWQ0_9BASI</name>
<evidence type="ECO:0000313" key="3">
    <source>
        <dbReference type="Proteomes" id="UP000765509"/>
    </source>
</evidence>
<accession>A0A9Q3IWQ0</accession>
<feature type="compositionally biased region" description="Acidic residues" evidence="1">
    <location>
        <begin position="33"/>
        <end position="50"/>
    </location>
</feature>
<evidence type="ECO:0000313" key="2">
    <source>
        <dbReference type="EMBL" id="MBW0551670.1"/>
    </source>
</evidence>
<gene>
    <name evidence="2" type="ORF">O181_091385</name>
</gene>
<feature type="region of interest" description="Disordered" evidence="1">
    <location>
        <begin position="1"/>
        <end position="77"/>
    </location>
</feature>
<protein>
    <submittedName>
        <fullName evidence="2">Uncharacterized protein</fullName>
    </submittedName>
</protein>
<feature type="compositionally biased region" description="Low complexity" evidence="1">
    <location>
        <begin position="9"/>
        <end position="24"/>
    </location>
</feature>
<organism evidence="2 3">
    <name type="scientific">Austropuccinia psidii MF-1</name>
    <dbReference type="NCBI Taxonomy" id="1389203"/>
    <lineage>
        <taxon>Eukaryota</taxon>
        <taxon>Fungi</taxon>
        <taxon>Dikarya</taxon>
        <taxon>Basidiomycota</taxon>
        <taxon>Pucciniomycotina</taxon>
        <taxon>Pucciniomycetes</taxon>
        <taxon>Pucciniales</taxon>
        <taxon>Sphaerophragmiaceae</taxon>
        <taxon>Austropuccinia</taxon>
    </lineage>
</organism>
<proteinExistence type="predicted"/>
<dbReference type="AlphaFoldDB" id="A0A9Q3IWQ0"/>
<dbReference type="Proteomes" id="UP000765509">
    <property type="component" value="Unassembled WGS sequence"/>
</dbReference>
<feature type="compositionally biased region" description="Polar residues" evidence="1">
    <location>
        <begin position="59"/>
        <end position="75"/>
    </location>
</feature>
<comment type="caution">
    <text evidence="2">The sequence shown here is derived from an EMBL/GenBank/DDBJ whole genome shotgun (WGS) entry which is preliminary data.</text>
</comment>
<reference evidence="2" key="1">
    <citation type="submission" date="2021-03" db="EMBL/GenBank/DDBJ databases">
        <title>Draft genome sequence of rust myrtle Austropuccinia psidii MF-1, a brazilian biotype.</title>
        <authorList>
            <person name="Quecine M.C."/>
            <person name="Pachon D.M.R."/>
            <person name="Bonatelli M.L."/>
            <person name="Correr F.H."/>
            <person name="Franceschini L.M."/>
            <person name="Leite T.F."/>
            <person name="Margarido G.R.A."/>
            <person name="Almeida C.A."/>
            <person name="Ferrarezi J.A."/>
            <person name="Labate C.A."/>
        </authorList>
    </citation>
    <scope>NUCLEOTIDE SEQUENCE</scope>
    <source>
        <strain evidence="2">MF-1</strain>
    </source>
</reference>
<evidence type="ECO:0000256" key="1">
    <source>
        <dbReference type="SAM" id="MobiDB-lite"/>
    </source>
</evidence>
<keyword evidence="3" id="KW-1185">Reference proteome</keyword>
<dbReference type="EMBL" id="AVOT02057604">
    <property type="protein sequence ID" value="MBW0551670.1"/>
    <property type="molecule type" value="Genomic_DNA"/>
</dbReference>